<comment type="caution">
    <text evidence="6">The sequence shown here is derived from an EMBL/GenBank/DDBJ whole genome shotgun (WGS) entry which is preliminary data.</text>
</comment>
<dbReference type="EMBL" id="POUD01000013">
    <property type="protein sequence ID" value="PZG21878.1"/>
    <property type="molecule type" value="Genomic_DNA"/>
</dbReference>
<evidence type="ECO:0000256" key="3">
    <source>
        <dbReference type="ARBA" id="ARBA00023163"/>
    </source>
</evidence>
<feature type="region of interest" description="Disordered" evidence="4">
    <location>
        <begin position="63"/>
        <end position="84"/>
    </location>
</feature>
<evidence type="ECO:0000313" key="7">
    <source>
        <dbReference type="Proteomes" id="UP000249304"/>
    </source>
</evidence>
<organism evidence="6 7">
    <name type="scientific">Nonomuraea aridisoli</name>
    <dbReference type="NCBI Taxonomy" id="2070368"/>
    <lineage>
        <taxon>Bacteria</taxon>
        <taxon>Bacillati</taxon>
        <taxon>Actinomycetota</taxon>
        <taxon>Actinomycetes</taxon>
        <taxon>Streptosporangiales</taxon>
        <taxon>Streptosporangiaceae</taxon>
        <taxon>Nonomuraea</taxon>
    </lineage>
</organism>
<accession>A0A2W2FAJ5</accession>
<evidence type="ECO:0000256" key="1">
    <source>
        <dbReference type="ARBA" id="ARBA00023015"/>
    </source>
</evidence>
<gene>
    <name evidence="6" type="ORF">C1J01_05515</name>
</gene>
<sequence>MIAAARSAGLRVPEQLRVVCASESGSYETTSPPVTTLSLDPLGITRLAMELLIEVVEGGVPPTPRGAIHPTRLFPRASSLPHRG</sequence>
<keyword evidence="2" id="KW-0238">DNA-binding</keyword>
<evidence type="ECO:0000256" key="4">
    <source>
        <dbReference type="SAM" id="MobiDB-lite"/>
    </source>
</evidence>
<evidence type="ECO:0000259" key="5">
    <source>
        <dbReference type="Pfam" id="PF13377"/>
    </source>
</evidence>
<keyword evidence="1" id="KW-0805">Transcription regulation</keyword>
<dbReference type="GO" id="GO:0003677">
    <property type="term" value="F:DNA binding"/>
    <property type="evidence" value="ECO:0007669"/>
    <property type="project" value="UniProtKB-KW"/>
</dbReference>
<reference evidence="6 7" key="1">
    <citation type="submission" date="2018-01" db="EMBL/GenBank/DDBJ databases">
        <title>Draft genome sequence of Nonomuraea sp. KC333.</title>
        <authorList>
            <person name="Sahin N."/>
            <person name="Saygin H."/>
            <person name="Ay H."/>
        </authorList>
    </citation>
    <scope>NUCLEOTIDE SEQUENCE [LARGE SCALE GENOMIC DNA]</scope>
    <source>
        <strain evidence="6 7">KC333</strain>
    </source>
</reference>
<feature type="domain" description="Transcriptional regulator LacI/GalR-like sensor" evidence="5">
    <location>
        <begin position="2"/>
        <end position="79"/>
    </location>
</feature>
<protein>
    <recommendedName>
        <fullName evidence="5">Transcriptional regulator LacI/GalR-like sensor domain-containing protein</fullName>
    </recommendedName>
</protein>
<dbReference type="AlphaFoldDB" id="A0A2W2FAJ5"/>
<proteinExistence type="predicted"/>
<evidence type="ECO:0000256" key="2">
    <source>
        <dbReference type="ARBA" id="ARBA00023125"/>
    </source>
</evidence>
<evidence type="ECO:0000313" key="6">
    <source>
        <dbReference type="EMBL" id="PZG21878.1"/>
    </source>
</evidence>
<dbReference type="Pfam" id="PF13377">
    <property type="entry name" value="Peripla_BP_3"/>
    <property type="match status" value="1"/>
</dbReference>
<name>A0A2W2FAJ5_9ACTN</name>
<dbReference type="Proteomes" id="UP000249304">
    <property type="component" value="Unassembled WGS sequence"/>
</dbReference>
<dbReference type="InterPro" id="IPR046335">
    <property type="entry name" value="LacI/GalR-like_sensor"/>
</dbReference>
<dbReference type="Gene3D" id="3.40.50.2300">
    <property type="match status" value="1"/>
</dbReference>
<dbReference type="OrthoDB" id="252678at2"/>
<keyword evidence="3" id="KW-0804">Transcription</keyword>
<keyword evidence="7" id="KW-1185">Reference proteome</keyword>
<dbReference type="InterPro" id="IPR028082">
    <property type="entry name" value="Peripla_BP_I"/>
</dbReference>
<dbReference type="SUPFAM" id="SSF53822">
    <property type="entry name" value="Periplasmic binding protein-like I"/>
    <property type="match status" value="1"/>
</dbReference>